<gene>
    <name evidence="1" type="ORF">PHYPA_006535</name>
</gene>
<reference evidence="2" key="3">
    <citation type="submission" date="2020-12" db="UniProtKB">
        <authorList>
            <consortium name="EnsemblPlants"/>
        </authorList>
    </citation>
    <scope>IDENTIFICATION</scope>
</reference>
<dbReference type="Gramene" id="Pp3c4_21030V3.1">
    <property type="protein sequence ID" value="PAC:32919109.CDS.1"/>
    <property type="gene ID" value="Pp3c4_21030"/>
</dbReference>
<evidence type="ECO:0000313" key="3">
    <source>
        <dbReference type="Proteomes" id="UP000006727"/>
    </source>
</evidence>
<keyword evidence="3" id="KW-1185">Reference proteome</keyword>
<reference evidence="1 3" key="1">
    <citation type="journal article" date="2008" name="Science">
        <title>The Physcomitrella genome reveals evolutionary insights into the conquest of land by plants.</title>
        <authorList>
            <person name="Rensing S."/>
            <person name="Lang D."/>
            <person name="Zimmer A."/>
            <person name="Terry A."/>
            <person name="Salamov A."/>
            <person name="Shapiro H."/>
            <person name="Nishiyama T."/>
            <person name="Perroud P.-F."/>
            <person name="Lindquist E."/>
            <person name="Kamisugi Y."/>
            <person name="Tanahashi T."/>
            <person name="Sakakibara K."/>
            <person name="Fujita T."/>
            <person name="Oishi K."/>
            <person name="Shin-I T."/>
            <person name="Kuroki Y."/>
            <person name="Toyoda A."/>
            <person name="Suzuki Y."/>
            <person name="Hashimoto A."/>
            <person name="Yamaguchi K."/>
            <person name="Sugano A."/>
            <person name="Kohara Y."/>
            <person name="Fujiyama A."/>
            <person name="Anterola A."/>
            <person name="Aoki S."/>
            <person name="Ashton N."/>
            <person name="Barbazuk W.B."/>
            <person name="Barker E."/>
            <person name="Bennetzen J."/>
            <person name="Bezanilla M."/>
            <person name="Blankenship R."/>
            <person name="Cho S.H."/>
            <person name="Dutcher S."/>
            <person name="Estelle M."/>
            <person name="Fawcett J.A."/>
            <person name="Gundlach H."/>
            <person name="Hanada K."/>
            <person name="Heyl A."/>
            <person name="Hicks K.A."/>
            <person name="Hugh J."/>
            <person name="Lohr M."/>
            <person name="Mayer K."/>
            <person name="Melkozernov A."/>
            <person name="Murata T."/>
            <person name="Nelson D."/>
            <person name="Pils B."/>
            <person name="Prigge M."/>
            <person name="Reiss B."/>
            <person name="Renner T."/>
            <person name="Rombauts S."/>
            <person name="Rushton P."/>
            <person name="Sanderfoot A."/>
            <person name="Schween G."/>
            <person name="Shiu S.-H."/>
            <person name="Stueber K."/>
            <person name="Theodoulou F.L."/>
            <person name="Tu H."/>
            <person name="Van de Peer Y."/>
            <person name="Verrier P.J."/>
            <person name="Waters E."/>
            <person name="Wood A."/>
            <person name="Yang L."/>
            <person name="Cove D."/>
            <person name="Cuming A."/>
            <person name="Hasebe M."/>
            <person name="Lucas S."/>
            <person name="Mishler D.B."/>
            <person name="Reski R."/>
            <person name="Grigoriev I."/>
            <person name="Quatrano R.S."/>
            <person name="Boore J.L."/>
        </authorList>
    </citation>
    <scope>NUCLEOTIDE SEQUENCE [LARGE SCALE GENOMIC DNA]</scope>
    <source>
        <strain evidence="2 3">cv. Gransden 2004</strain>
    </source>
</reference>
<proteinExistence type="predicted"/>
<dbReference type="InParanoid" id="A0A2K1KPD2"/>
<dbReference type="Proteomes" id="UP000006727">
    <property type="component" value="Chromosome 4"/>
</dbReference>
<name>A0A2K1KPD2_PHYPA</name>
<accession>A0A2K1KPD2</accession>
<sequence>MPTPYHYFDGNCCAETDKFLVTSELTRGLVRQFGSTFSLRRNNYQRSTVGLCCKYVCYKSCLNVLVPTS</sequence>
<dbReference type="AlphaFoldDB" id="A0A2K1KPD2"/>
<evidence type="ECO:0000313" key="1">
    <source>
        <dbReference type="EMBL" id="PNR55638.1"/>
    </source>
</evidence>
<evidence type="ECO:0000313" key="2">
    <source>
        <dbReference type="EnsemblPlants" id="PAC:32919109.CDS.1"/>
    </source>
</evidence>
<dbReference type="EnsemblPlants" id="Pp3c4_21030V3.1">
    <property type="protein sequence ID" value="PAC:32919109.CDS.1"/>
    <property type="gene ID" value="Pp3c4_21030"/>
</dbReference>
<organism evidence="1">
    <name type="scientific">Physcomitrium patens</name>
    <name type="common">Spreading-leaved earth moss</name>
    <name type="synonym">Physcomitrella patens</name>
    <dbReference type="NCBI Taxonomy" id="3218"/>
    <lineage>
        <taxon>Eukaryota</taxon>
        <taxon>Viridiplantae</taxon>
        <taxon>Streptophyta</taxon>
        <taxon>Embryophyta</taxon>
        <taxon>Bryophyta</taxon>
        <taxon>Bryophytina</taxon>
        <taxon>Bryopsida</taxon>
        <taxon>Funariidae</taxon>
        <taxon>Funariales</taxon>
        <taxon>Funariaceae</taxon>
        <taxon>Physcomitrium</taxon>
    </lineage>
</organism>
<protein>
    <submittedName>
        <fullName evidence="1 2">Uncharacterized protein</fullName>
    </submittedName>
</protein>
<dbReference type="EMBL" id="ABEU02000004">
    <property type="protein sequence ID" value="PNR55638.1"/>
    <property type="molecule type" value="Genomic_DNA"/>
</dbReference>
<reference evidence="1 3" key="2">
    <citation type="journal article" date="2018" name="Plant J.">
        <title>The Physcomitrella patens chromosome-scale assembly reveals moss genome structure and evolution.</title>
        <authorList>
            <person name="Lang D."/>
            <person name="Ullrich K.K."/>
            <person name="Murat F."/>
            <person name="Fuchs J."/>
            <person name="Jenkins J."/>
            <person name="Haas F.B."/>
            <person name="Piednoel M."/>
            <person name="Gundlach H."/>
            <person name="Van Bel M."/>
            <person name="Meyberg R."/>
            <person name="Vives C."/>
            <person name="Morata J."/>
            <person name="Symeonidi A."/>
            <person name="Hiss M."/>
            <person name="Muchero W."/>
            <person name="Kamisugi Y."/>
            <person name="Saleh O."/>
            <person name="Blanc G."/>
            <person name="Decker E.L."/>
            <person name="van Gessel N."/>
            <person name="Grimwood J."/>
            <person name="Hayes R.D."/>
            <person name="Graham S.W."/>
            <person name="Gunter L.E."/>
            <person name="McDaniel S.F."/>
            <person name="Hoernstein S.N.W."/>
            <person name="Larsson A."/>
            <person name="Li F.W."/>
            <person name="Perroud P.F."/>
            <person name="Phillips J."/>
            <person name="Ranjan P."/>
            <person name="Rokshar D.S."/>
            <person name="Rothfels C.J."/>
            <person name="Schneider L."/>
            <person name="Shu S."/>
            <person name="Stevenson D.W."/>
            <person name="Thummler F."/>
            <person name="Tillich M."/>
            <person name="Villarreal Aguilar J.C."/>
            <person name="Widiez T."/>
            <person name="Wong G.K."/>
            <person name="Wymore A."/>
            <person name="Zhang Y."/>
            <person name="Zimmer A.D."/>
            <person name="Quatrano R.S."/>
            <person name="Mayer K.F.X."/>
            <person name="Goodstein D."/>
            <person name="Casacuberta J.M."/>
            <person name="Vandepoele K."/>
            <person name="Reski R."/>
            <person name="Cuming A.C."/>
            <person name="Tuskan G.A."/>
            <person name="Maumus F."/>
            <person name="Salse J."/>
            <person name="Schmutz J."/>
            <person name="Rensing S.A."/>
        </authorList>
    </citation>
    <scope>NUCLEOTIDE SEQUENCE [LARGE SCALE GENOMIC DNA]</scope>
    <source>
        <strain evidence="2 3">cv. Gransden 2004</strain>
    </source>
</reference>